<dbReference type="PRINTS" id="PR00099">
    <property type="entry name" value="CPSGATASE"/>
</dbReference>
<dbReference type="PROSITE" id="PS51273">
    <property type="entry name" value="GATASE_TYPE_1"/>
    <property type="match status" value="1"/>
</dbReference>
<dbReference type="InterPro" id="IPR001674">
    <property type="entry name" value="GMP_synth_C"/>
</dbReference>
<dbReference type="PANTHER" id="PTHR11922:SF2">
    <property type="entry name" value="GMP SYNTHASE [GLUTAMINE-HYDROLYZING]"/>
    <property type="match status" value="1"/>
</dbReference>
<dbReference type="EMBL" id="FPHM01000055">
    <property type="protein sequence ID" value="SFV59051.1"/>
    <property type="molecule type" value="Genomic_DNA"/>
</dbReference>
<accession>A0A1W1C014</accession>
<dbReference type="GO" id="GO:0005524">
    <property type="term" value="F:ATP binding"/>
    <property type="evidence" value="ECO:0007669"/>
    <property type="project" value="UniProtKB-KW"/>
</dbReference>
<gene>
    <name evidence="10" type="ORF">MNB_SV-13-147</name>
</gene>
<dbReference type="UniPathway" id="UPA00189">
    <property type="reaction ID" value="UER00296"/>
</dbReference>
<keyword evidence="6" id="KW-0658">Purine biosynthesis</keyword>
<evidence type="ECO:0000256" key="8">
    <source>
        <dbReference type="ARBA" id="ARBA00022962"/>
    </source>
</evidence>
<evidence type="ECO:0000256" key="2">
    <source>
        <dbReference type="ARBA" id="ARBA00012746"/>
    </source>
</evidence>
<organism evidence="10">
    <name type="scientific">hydrothermal vent metagenome</name>
    <dbReference type="NCBI Taxonomy" id="652676"/>
    <lineage>
        <taxon>unclassified sequences</taxon>
        <taxon>metagenomes</taxon>
        <taxon>ecological metagenomes</taxon>
    </lineage>
</organism>
<dbReference type="SUPFAM" id="SSF54810">
    <property type="entry name" value="GMP synthetase C-terminal dimerisation domain"/>
    <property type="match status" value="1"/>
</dbReference>
<dbReference type="FunFam" id="3.30.300.10:FF:000002">
    <property type="entry name" value="GMP synthase [glutamine-hydrolyzing]"/>
    <property type="match status" value="1"/>
</dbReference>
<dbReference type="Pfam" id="PF00117">
    <property type="entry name" value="GATase"/>
    <property type="match status" value="1"/>
</dbReference>
<proteinExistence type="inferred from homology"/>
<keyword evidence="5" id="KW-0332">GMP biosynthesis</keyword>
<dbReference type="SUPFAM" id="SSF52317">
    <property type="entry name" value="Class I glutamine amidotransferase-like"/>
    <property type="match status" value="1"/>
</dbReference>
<dbReference type="NCBIfam" id="TIGR00884">
    <property type="entry name" value="guaA_Cterm"/>
    <property type="match status" value="1"/>
</dbReference>
<evidence type="ECO:0000259" key="9">
    <source>
        <dbReference type="PROSITE" id="PS51553"/>
    </source>
</evidence>
<dbReference type="Pfam" id="PF00958">
    <property type="entry name" value="GMP_synt_C"/>
    <property type="match status" value="1"/>
</dbReference>
<feature type="domain" description="GMPS ATP-PPase" evidence="9">
    <location>
        <begin position="195"/>
        <end position="386"/>
    </location>
</feature>
<keyword evidence="3 10" id="KW-0436">Ligase</keyword>
<dbReference type="FunFam" id="3.40.50.620:FF:000001">
    <property type="entry name" value="GMP synthase [glutamine-hydrolyzing]"/>
    <property type="match status" value="1"/>
</dbReference>
<dbReference type="InterPro" id="IPR025777">
    <property type="entry name" value="GMPS_ATP_PPase_dom"/>
</dbReference>
<dbReference type="GO" id="GO:0005829">
    <property type="term" value="C:cytosol"/>
    <property type="evidence" value="ECO:0007669"/>
    <property type="project" value="TreeGrafter"/>
</dbReference>
<comment type="pathway">
    <text evidence="1">Purine metabolism; GMP biosynthesis; GMP from XMP (L-Gln route): step 1/1.</text>
</comment>
<name>A0A1W1C014_9ZZZZ</name>
<dbReference type="SUPFAM" id="SSF52402">
    <property type="entry name" value="Adenine nucleotide alpha hydrolases-like"/>
    <property type="match status" value="1"/>
</dbReference>
<dbReference type="Gene3D" id="3.30.300.10">
    <property type="match status" value="1"/>
</dbReference>
<dbReference type="Pfam" id="PF02540">
    <property type="entry name" value="NAD_synthase"/>
    <property type="match status" value="1"/>
</dbReference>
<protein>
    <recommendedName>
        <fullName evidence="2">GMP synthase (glutamine-hydrolyzing)</fullName>
        <ecNumber evidence="2">6.3.5.2</ecNumber>
    </recommendedName>
</protein>
<dbReference type="InterPro" id="IPR022310">
    <property type="entry name" value="NAD/GMP_synthase"/>
</dbReference>
<dbReference type="HAMAP" id="MF_00344">
    <property type="entry name" value="GMP_synthase"/>
    <property type="match status" value="1"/>
</dbReference>
<dbReference type="InterPro" id="IPR029062">
    <property type="entry name" value="Class_I_gatase-like"/>
</dbReference>
<dbReference type="PROSITE" id="PS51553">
    <property type="entry name" value="GMPS_ATP_PPASE"/>
    <property type="match status" value="1"/>
</dbReference>
<dbReference type="PANTHER" id="PTHR11922">
    <property type="entry name" value="GMP SYNTHASE-RELATED"/>
    <property type="match status" value="1"/>
</dbReference>
<dbReference type="Gene3D" id="3.40.50.880">
    <property type="match status" value="1"/>
</dbReference>
<evidence type="ECO:0000313" key="10">
    <source>
        <dbReference type="EMBL" id="SFV59051.1"/>
    </source>
</evidence>
<dbReference type="PRINTS" id="PR00097">
    <property type="entry name" value="ANTSNTHASEII"/>
</dbReference>
<dbReference type="EC" id="6.3.5.2" evidence="2"/>
<dbReference type="GO" id="GO:0003921">
    <property type="term" value="F:GMP synthase activity"/>
    <property type="evidence" value="ECO:0007669"/>
    <property type="project" value="InterPro"/>
</dbReference>
<evidence type="ECO:0000256" key="6">
    <source>
        <dbReference type="ARBA" id="ARBA00022755"/>
    </source>
</evidence>
<keyword evidence="7" id="KW-0067">ATP-binding</keyword>
<dbReference type="InterPro" id="IPR014729">
    <property type="entry name" value="Rossmann-like_a/b/a_fold"/>
</dbReference>
<dbReference type="InterPro" id="IPR022955">
    <property type="entry name" value="GMP_synthase"/>
</dbReference>
<evidence type="ECO:0000256" key="5">
    <source>
        <dbReference type="ARBA" id="ARBA00022749"/>
    </source>
</evidence>
<dbReference type="NCBIfam" id="NF000848">
    <property type="entry name" value="PRK00074.1"/>
    <property type="match status" value="1"/>
</dbReference>
<sequence length="511" mass="56623">MKQVPILVLDFGSQYTQLIARKLRESGVYCEVVPYRESLADIKARKPQGIILSGGPASVYAPDAYKPEEGVWSLGVPVMGICYGMQLMTQRYGGEVVSADHHEYGKAKLSTTSCAIFAGMTNDETVWMSHGDKATRIPDGFEVIASSENSPYAGIANVAQNLYAFQFHPEVHHTVEGTKLLKNFAKHICACDSTWNMGGFAKEKIATIKAQVGDKKVLCGVSGGVDSSVVAAMLHEALPKEQIICVFVDQGLLRKNEVEDVQNMFKMLDMNLITINAKAEFMEVLKDISDPEQKRKAIGEKFIEVFDIEAKKHTDVEFLAQGTLYTDVIESVSVKGPSKTIKSHHNVGGLPDWMTFELVEPLREIFKDEVRKLGLELGLPKVMIGRHPFPGPGLAIRTMGAVTEDGLRLIRESDAIMQEELRATGYYDKVWQAFTVLLNIQSVGVMGDNRTYENTICIRMVESVDGMTATFAHVPHDVLEGMSRRIINEIDGINRVVYDISSKPPATIEWE</sequence>
<evidence type="ECO:0000256" key="3">
    <source>
        <dbReference type="ARBA" id="ARBA00022598"/>
    </source>
</evidence>
<dbReference type="PRINTS" id="PR00096">
    <property type="entry name" value="GATASE"/>
</dbReference>
<dbReference type="InterPro" id="IPR004739">
    <property type="entry name" value="GMP_synth_GATase"/>
</dbReference>
<dbReference type="FunFam" id="3.40.50.880:FF:000001">
    <property type="entry name" value="GMP synthase [glutamine-hydrolyzing]"/>
    <property type="match status" value="1"/>
</dbReference>
<dbReference type="InterPro" id="IPR017926">
    <property type="entry name" value="GATASE"/>
</dbReference>
<keyword evidence="4" id="KW-0547">Nucleotide-binding</keyword>
<reference evidence="10" key="1">
    <citation type="submission" date="2016-10" db="EMBL/GenBank/DDBJ databases">
        <authorList>
            <person name="de Groot N.N."/>
        </authorList>
    </citation>
    <scope>NUCLEOTIDE SEQUENCE</scope>
</reference>
<evidence type="ECO:0000256" key="1">
    <source>
        <dbReference type="ARBA" id="ARBA00005153"/>
    </source>
</evidence>
<dbReference type="CDD" id="cd01742">
    <property type="entry name" value="GATase1_GMP_Synthase"/>
    <property type="match status" value="1"/>
</dbReference>
<dbReference type="AlphaFoldDB" id="A0A1W1C014"/>
<dbReference type="NCBIfam" id="TIGR00888">
    <property type="entry name" value="guaA_Nterm"/>
    <property type="match status" value="1"/>
</dbReference>
<evidence type="ECO:0000256" key="7">
    <source>
        <dbReference type="ARBA" id="ARBA00022840"/>
    </source>
</evidence>
<keyword evidence="8" id="KW-0315">Glutamine amidotransferase</keyword>
<evidence type="ECO:0000256" key="4">
    <source>
        <dbReference type="ARBA" id="ARBA00022741"/>
    </source>
</evidence>
<dbReference type="Gene3D" id="3.40.50.620">
    <property type="entry name" value="HUPs"/>
    <property type="match status" value="1"/>
</dbReference>
<dbReference type="CDD" id="cd01997">
    <property type="entry name" value="GMP_synthase_C"/>
    <property type="match status" value="1"/>
</dbReference>